<evidence type="ECO:0000313" key="2">
    <source>
        <dbReference type="Proteomes" id="UP000683925"/>
    </source>
</evidence>
<protein>
    <submittedName>
        <fullName evidence="1">Uncharacterized protein</fullName>
    </submittedName>
</protein>
<evidence type="ECO:0000313" key="1">
    <source>
        <dbReference type="EMBL" id="CAD8173458.1"/>
    </source>
</evidence>
<dbReference type="OrthoDB" id="298777at2759"/>
<dbReference type="PANTHER" id="PTHR33706:SF1">
    <property type="entry name" value="TPR REPEAT PROTEIN"/>
    <property type="match status" value="1"/>
</dbReference>
<accession>A0A8S1V772</accession>
<comment type="caution">
    <text evidence="1">The sequence shown here is derived from an EMBL/GenBank/DDBJ whole genome shotgun (WGS) entry which is preliminary data.</text>
</comment>
<dbReference type="PANTHER" id="PTHR33706">
    <property type="entry name" value="MORN VARIANT REPEAT PROTEIN"/>
    <property type="match status" value="1"/>
</dbReference>
<dbReference type="Proteomes" id="UP000683925">
    <property type="component" value="Unassembled WGS sequence"/>
</dbReference>
<gene>
    <name evidence="1" type="ORF">POCTA_138.1.T0620030</name>
</gene>
<sequence length="749" mass="87985">MHRQQYCTIFDHSQLPIFGVCLDQKCNSQRPYCHKCMQSIHINHVTSLISFEEFSEWIRNRQNQIQELKKFITLSQLTTEQLKFINHIQEMEINQEKMQQLELSQLNIIAYNLTKIDHLLGFKDWQQTNKNLLEINKICQTMKQIAYMVSNKDQVQNLKKQNFEQNKLGQDQQQVINDKSPLINNPRVQIEKINQQQEVPNQKIKWQEKSKEFELLIWSDPRFIRTKLQINQTKNTEVQYIKDGFILRSDLITTTDQKILKNIEQIKNLEWRGNFGNNNLKVGKWVVTWLGKTLEGVGGLYTVDGQKHGRWRELSQNYWTLAQVYEEGEYNNGLRIGVWKYFYQDKQINGGLYNNQGQKNGEWQELSTEFWDKSQIIYHGVYKNGNKVGRWVTKYEGSEIGGGLYEDYQEQDNFVLVQNNLFKEYDFQSIVLKQLDDDQSQNSIIDNSTDSLDHKYEVVDNLICPNKVGKWIELSNGFYKNSQVTYEGEYRNGKKFGRWEILWKNSFEDKNKVQIGGGSYDQESQLKTGKWVELSEGFWENSQVIYKGEYKNGKKQNSWTIESLGEQIGGGSYDKEGQIKIGSWIEPINGYFGGAQVIEKGQYLNDKKVGKWDICYREQENQSFITIGGGSYDQNSSVKTGNWIELNEGFWDRSQVTFNGEYRNGKKVGRWNSYLKKNYGDYQNVQIGGGSYSEQDSLKIGEWIDLKDQFIVFQQLVYKGEYKDGKKIGTWMEIEIRKNETRGILNYEN</sequence>
<proteinExistence type="predicted"/>
<organism evidence="1 2">
    <name type="scientific">Paramecium octaurelia</name>
    <dbReference type="NCBI Taxonomy" id="43137"/>
    <lineage>
        <taxon>Eukaryota</taxon>
        <taxon>Sar</taxon>
        <taxon>Alveolata</taxon>
        <taxon>Ciliophora</taxon>
        <taxon>Intramacronucleata</taxon>
        <taxon>Oligohymenophorea</taxon>
        <taxon>Peniculida</taxon>
        <taxon>Parameciidae</taxon>
        <taxon>Paramecium</taxon>
    </lineage>
</organism>
<dbReference type="OMA" id="WDICYRE"/>
<dbReference type="EMBL" id="CAJJDP010000061">
    <property type="protein sequence ID" value="CAD8173458.1"/>
    <property type="molecule type" value="Genomic_DNA"/>
</dbReference>
<name>A0A8S1V772_PAROT</name>
<keyword evidence="2" id="KW-1185">Reference proteome</keyword>
<dbReference type="AlphaFoldDB" id="A0A8S1V772"/>
<reference evidence="1" key="1">
    <citation type="submission" date="2021-01" db="EMBL/GenBank/DDBJ databases">
        <authorList>
            <consortium name="Genoscope - CEA"/>
            <person name="William W."/>
        </authorList>
    </citation>
    <scope>NUCLEOTIDE SEQUENCE</scope>
</reference>